<evidence type="ECO:0000256" key="3">
    <source>
        <dbReference type="ARBA" id="ARBA00022723"/>
    </source>
</evidence>
<dbReference type="Proteomes" id="UP001362999">
    <property type="component" value="Unassembled WGS sequence"/>
</dbReference>
<evidence type="ECO:0000313" key="8">
    <source>
        <dbReference type="Proteomes" id="UP001362999"/>
    </source>
</evidence>
<dbReference type="Pfam" id="PF19086">
    <property type="entry name" value="Terpene_syn_C_2"/>
    <property type="match status" value="1"/>
</dbReference>
<sequence length="326" mass="36857">MGAPTTFIVPCLVSHCSFQIHINRHRKQIASETNRWLVKQRNMPSDALRRLHGLNCGRLTAMCYPTASAPHLRVCNDFLTYLFFLDNLSDDMNDLSIAATADTVLSTLRNPHTYRASHVGKMTKDFYRRMVLTASAGTQQRFIKSFGLFFQSIQQQAQDRASGAIPNLDSYISLRRDTSGCKPSFALIEYANNLNLPDTVMEHSVIVSLGEAANDLVTWSNDIFSYRVEHAKGDTHNMITVVMNELGLELQPAVDIVGRKCKESIDHFVDYRLKIPSWSPSIDEQVQIYVEGLANWIVGSLHWSFVTERYFGKRGAEVKANHVVEL</sequence>
<dbReference type="SUPFAM" id="SSF48576">
    <property type="entry name" value="Terpenoid synthases"/>
    <property type="match status" value="1"/>
</dbReference>
<dbReference type="GO" id="GO:0008299">
    <property type="term" value="P:isoprenoid biosynthetic process"/>
    <property type="evidence" value="ECO:0007669"/>
    <property type="project" value="UniProtKB-ARBA"/>
</dbReference>
<gene>
    <name evidence="7" type="ORF">R3P38DRAFT_2587746</name>
</gene>
<evidence type="ECO:0000256" key="5">
    <source>
        <dbReference type="ARBA" id="ARBA00023239"/>
    </source>
</evidence>
<keyword evidence="5 6" id="KW-0456">Lyase</keyword>
<dbReference type="InterPro" id="IPR034686">
    <property type="entry name" value="Terpene_cyclase-like_2"/>
</dbReference>
<dbReference type="GO" id="GO:0046872">
    <property type="term" value="F:metal ion binding"/>
    <property type="evidence" value="ECO:0007669"/>
    <property type="project" value="UniProtKB-KW"/>
</dbReference>
<accession>A0AAV9Z3H8</accession>
<evidence type="ECO:0000256" key="1">
    <source>
        <dbReference type="ARBA" id="ARBA00001946"/>
    </source>
</evidence>
<dbReference type="SFLD" id="SFLDS00005">
    <property type="entry name" value="Isoprenoid_Synthase_Type_I"/>
    <property type="match status" value="1"/>
</dbReference>
<dbReference type="GO" id="GO:0010333">
    <property type="term" value="F:terpene synthase activity"/>
    <property type="evidence" value="ECO:0007669"/>
    <property type="project" value="InterPro"/>
</dbReference>
<organism evidence="7 8">
    <name type="scientific">Favolaschia claudopus</name>
    <dbReference type="NCBI Taxonomy" id="2862362"/>
    <lineage>
        <taxon>Eukaryota</taxon>
        <taxon>Fungi</taxon>
        <taxon>Dikarya</taxon>
        <taxon>Basidiomycota</taxon>
        <taxon>Agaricomycotina</taxon>
        <taxon>Agaricomycetes</taxon>
        <taxon>Agaricomycetidae</taxon>
        <taxon>Agaricales</taxon>
        <taxon>Marasmiineae</taxon>
        <taxon>Mycenaceae</taxon>
        <taxon>Favolaschia</taxon>
    </lineage>
</organism>
<keyword evidence="8" id="KW-1185">Reference proteome</keyword>
<dbReference type="EC" id="4.2.3.-" evidence="6"/>
<protein>
    <recommendedName>
        <fullName evidence="6">Terpene synthase</fullName>
        <ecNumber evidence="6">4.2.3.-</ecNumber>
    </recommendedName>
</protein>
<evidence type="ECO:0000256" key="4">
    <source>
        <dbReference type="ARBA" id="ARBA00022842"/>
    </source>
</evidence>
<dbReference type="PANTHER" id="PTHR35201">
    <property type="entry name" value="TERPENE SYNTHASE"/>
    <property type="match status" value="1"/>
</dbReference>
<dbReference type="Gene3D" id="1.10.600.10">
    <property type="entry name" value="Farnesyl Diphosphate Synthase"/>
    <property type="match status" value="1"/>
</dbReference>
<reference evidence="7 8" key="1">
    <citation type="journal article" date="2024" name="J Genomics">
        <title>Draft genome sequencing and assembly of Favolaschia claudopus CIRM-BRFM 2984 isolated from oak limbs.</title>
        <authorList>
            <person name="Navarro D."/>
            <person name="Drula E."/>
            <person name="Chaduli D."/>
            <person name="Cazenave R."/>
            <person name="Ahrendt S."/>
            <person name="Wang J."/>
            <person name="Lipzen A."/>
            <person name="Daum C."/>
            <person name="Barry K."/>
            <person name="Grigoriev I.V."/>
            <person name="Favel A."/>
            <person name="Rosso M.N."/>
            <person name="Martin F."/>
        </authorList>
    </citation>
    <scope>NUCLEOTIDE SEQUENCE [LARGE SCALE GENOMIC DNA]</scope>
    <source>
        <strain evidence="7 8">CIRM-BRFM 2984</strain>
    </source>
</reference>
<comment type="similarity">
    <text evidence="2 6">Belongs to the terpene synthase family.</text>
</comment>
<dbReference type="InterPro" id="IPR008949">
    <property type="entry name" value="Isoprenoid_synthase_dom_sf"/>
</dbReference>
<name>A0AAV9Z3H8_9AGAR</name>
<keyword evidence="4 6" id="KW-0460">Magnesium</keyword>
<dbReference type="EMBL" id="JAWWNJ010000221">
    <property type="protein sequence ID" value="KAK6969544.1"/>
    <property type="molecule type" value="Genomic_DNA"/>
</dbReference>
<dbReference type="PANTHER" id="PTHR35201:SF4">
    <property type="entry name" value="BETA-PINACENE SYNTHASE-RELATED"/>
    <property type="match status" value="1"/>
</dbReference>
<comment type="caution">
    <text evidence="7">The sequence shown here is derived from an EMBL/GenBank/DDBJ whole genome shotgun (WGS) entry which is preliminary data.</text>
</comment>
<evidence type="ECO:0000256" key="6">
    <source>
        <dbReference type="RuleBase" id="RU366034"/>
    </source>
</evidence>
<evidence type="ECO:0000256" key="2">
    <source>
        <dbReference type="ARBA" id="ARBA00006333"/>
    </source>
</evidence>
<proteinExistence type="inferred from homology"/>
<keyword evidence="3 6" id="KW-0479">Metal-binding</keyword>
<dbReference type="AlphaFoldDB" id="A0AAV9Z3H8"/>
<comment type="cofactor">
    <cofactor evidence="1 6">
        <name>Mg(2+)</name>
        <dbReference type="ChEBI" id="CHEBI:18420"/>
    </cofactor>
</comment>
<evidence type="ECO:0000313" key="7">
    <source>
        <dbReference type="EMBL" id="KAK6969544.1"/>
    </source>
</evidence>
<dbReference type="SFLD" id="SFLDG01020">
    <property type="entry name" value="Terpene_Cyclase_Like_2"/>
    <property type="match status" value="1"/>
</dbReference>